<reference evidence="1" key="1">
    <citation type="submission" date="2020-04" db="EMBL/GenBank/DDBJ databases">
        <authorList>
            <person name="Alioto T."/>
            <person name="Alioto T."/>
            <person name="Gomez Garrido J."/>
        </authorList>
    </citation>
    <scope>NUCLEOTIDE SEQUENCE</scope>
    <source>
        <strain evidence="1">A484AB</strain>
    </source>
</reference>
<accession>A0A7D9HFP8</accession>
<name>A0A7D9HFP8_PARCT</name>
<dbReference type="Pfam" id="PF13365">
    <property type="entry name" value="Trypsin_2"/>
    <property type="match status" value="1"/>
</dbReference>
<dbReference type="Proteomes" id="UP001152795">
    <property type="component" value="Unassembled WGS sequence"/>
</dbReference>
<dbReference type="AlphaFoldDB" id="A0A7D9HFP8"/>
<proteinExistence type="predicted"/>
<organism evidence="1 2">
    <name type="scientific">Paramuricea clavata</name>
    <name type="common">Red gorgonian</name>
    <name type="synonym">Violescent sea-whip</name>
    <dbReference type="NCBI Taxonomy" id="317549"/>
    <lineage>
        <taxon>Eukaryota</taxon>
        <taxon>Metazoa</taxon>
        <taxon>Cnidaria</taxon>
        <taxon>Anthozoa</taxon>
        <taxon>Octocorallia</taxon>
        <taxon>Malacalcyonacea</taxon>
        <taxon>Plexauridae</taxon>
        <taxon>Paramuricea</taxon>
    </lineage>
</organism>
<evidence type="ECO:0000313" key="2">
    <source>
        <dbReference type="Proteomes" id="UP001152795"/>
    </source>
</evidence>
<dbReference type="Gene3D" id="2.40.10.10">
    <property type="entry name" value="Trypsin-like serine proteases"/>
    <property type="match status" value="2"/>
</dbReference>
<comment type="caution">
    <text evidence="1">The sequence shown here is derived from an EMBL/GenBank/DDBJ whole genome shotgun (WGS) entry which is preliminary data.</text>
</comment>
<dbReference type="EMBL" id="CACRXK020000375">
    <property type="protein sequence ID" value="CAB3981325.1"/>
    <property type="molecule type" value="Genomic_DNA"/>
</dbReference>
<protein>
    <submittedName>
        <fullName evidence="1">Uncharacterized protein</fullName>
    </submittedName>
</protein>
<dbReference type="PANTHER" id="PTHR14389:SF3">
    <property type="entry name" value="PROTEIN FAM111A-LIKE"/>
    <property type="match status" value="1"/>
</dbReference>
<dbReference type="InterPro" id="IPR043504">
    <property type="entry name" value="Peptidase_S1_PA_chymotrypsin"/>
</dbReference>
<dbReference type="OrthoDB" id="10025068at2759"/>
<dbReference type="SUPFAM" id="SSF50494">
    <property type="entry name" value="Trypsin-like serine proteases"/>
    <property type="match status" value="1"/>
</dbReference>
<gene>
    <name evidence="1" type="ORF">PACLA_8A016806</name>
</gene>
<evidence type="ECO:0000313" key="1">
    <source>
        <dbReference type="EMBL" id="CAB3981325.1"/>
    </source>
</evidence>
<sequence length="382" mass="43829">MLNEWANSVMEKACNPSRAERLANEDFACLEKYIKEFSVLYVYTHQASSKDPLTKNLRKSMTKNVKSSAHRSLLNPENRGKFGRNDGKFVDDNLLVFNFVKDDLSKNASTRIPARLFEPLASYIKSIGQISCAEIRGTCWLVGGMLVITNYHVYMLINTEREKQQNPNLPITVSFDYLRSGQTEHVVTVEVDEEQDPQLGDSRLDYKFLRLKECEGIQDRVPLGSIVQNRQLQEGLVIIVGHPKGNEMQEETCVVVSSYSWREKLKQRHDKCIEKYIHNPDPSLHMTNDRLLRSGEKYKDCVPYETSLFTGASGSPVFDLNGNIVAMHTQGYTLNTESGQCSLMEFGVHFNAIWEDMKSKERYHDVEQLFPNYNLEDMDIDD</sequence>
<dbReference type="InterPro" id="IPR009003">
    <property type="entry name" value="Peptidase_S1_PA"/>
</dbReference>
<dbReference type="PANTHER" id="PTHR14389">
    <property type="entry name" value="SI:CH1073-475A24.1"/>
    <property type="match status" value="1"/>
</dbReference>
<keyword evidence="2" id="KW-1185">Reference proteome</keyword>